<accession>B1WY26</accession>
<gene>
    <name evidence="2" type="ordered locus">cce_3262</name>
</gene>
<dbReference type="Pfam" id="PF10517">
    <property type="entry name" value="DM13"/>
    <property type="match status" value="1"/>
</dbReference>
<sequence>MIADFFLSFSQKAPRLSSDSSSIVESVKENSGVTPMKLRRFAAFGLSSSLLFGSALFLPLFPSQATANQIEAQLIAQEVSVLSSSNFITVEQDHQTTGQVRVIRLNGKRYLDFDSEFTTAQGPDVQIILYRGKTVPLNVSEENYITLAKLKSFNGSQRYEIPNNLDLDDVQSVGIWCRKFNVTFAYASL</sequence>
<reference evidence="2 3" key="1">
    <citation type="journal article" date="2008" name="Proc. Natl. Acad. Sci. U.S.A.">
        <title>The genome of Cyanothece 51142, a unicellular diazotrophic cyanobacterium important in the marine nitrogen cycle.</title>
        <authorList>
            <person name="Welsh E.A."/>
            <person name="Liberton M."/>
            <person name="Stoeckel J."/>
            <person name="Loh T."/>
            <person name="Elvitigala T."/>
            <person name="Wang C."/>
            <person name="Wollam A."/>
            <person name="Fulton R.S."/>
            <person name="Clifton S.W."/>
            <person name="Jacobs J.M."/>
            <person name="Aurora R."/>
            <person name="Ghosh B.K."/>
            <person name="Sherman L.A."/>
            <person name="Smith R.D."/>
            <person name="Wilson R.K."/>
            <person name="Pakrasi H.B."/>
        </authorList>
    </citation>
    <scope>NUCLEOTIDE SEQUENCE [LARGE SCALE GENOMIC DNA]</scope>
    <source>
        <strain evidence="3">ATCC 51142 / BH68</strain>
    </source>
</reference>
<dbReference type="PROSITE" id="PS51549">
    <property type="entry name" value="DM13"/>
    <property type="match status" value="1"/>
</dbReference>
<organism evidence="2 3">
    <name type="scientific">Crocosphaera subtropica (strain ATCC 51142 / BH68)</name>
    <name type="common">Cyanothece sp. (strain ATCC 51142)</name>
    <dbReference type="NCBI Taxonomy" id="43989"/>
    <lineage>
        <taxon>Bacteria</taxon>
        <taxon>Bacillati</taxon>
        <taxon>Cyanobacteriota</taxon>
        <taxon>Cyanophyceae</taxon>
        <taxon>Oscillatoriophycideae</taxon>
        <taxon>Chroococcales</taxon>
        <taxon>Aphanothecaceae</taxon>
        <taxon>Crocosphaera</taxon>
        <taxon>Crocosphaera subtropica</taxon>
    </lineage>
</organism>
<evidence type="ECO:0000313" key="3">
    <source>
        <dbReference type="Proteomes" id="UP000001203"/>
    </source>
</evidence>
<evidence type="ECO:0000259" key="1">
    <source>
        <dbReference type="PROSITE" id="PS51549"/>
    </source>
</evidence>
<dbReference type="HOGENOM" id="CLU_089192_0_0_3"/>
<dbReference type="AlphaFoldDB" id="B1WY26"/>
<proteinExistence type="predicted"/>
<protein>
    <recommendedName>
        <fullName evidence="1">DM13 domain-containing protein</fullName>
    </recommendedName>
</protein>
<evidence type="ECO:0000313" key="2">
    <source>
        <dbReference type="EMBL" id="ACB52610.1"/>
    </source>
</evidence>
<dbReference type="KEGG" id="cyt:cce_3262"/>
<dbReference type="EMBL" id="CP000806">
    <property type="protein sequence ID" value="ACB52610.1"/>
    <property type="molecule type" value="Genomic_DNA"/>
</dbReference>
<keyword evidence="3" id="KW-1185">Reference proteome</keyword>
<dbReference type="eggNOG" id="COG1672">
    <property type="taxonomic scope" value="Bacteria"/>
</dbReference>
<name>B1WY26_CROS5</name>
<dbReference type="STRING" id="43989.cce_3262"/>
<dbReference type="Proteomes" id="UP000001203">
    <property type="component" value="Chromosome circular"/>
</dbReference>
<feature type="domain" description="DM13" evidence="1">
    <location>
        <begin position="85"/>
        <end position="189"/>
    </location>
</feature>
<dbReference type="InterPro" id="IPR019545">
    <property type="entry name" value="DM13_domain"/>
</dbReference>